<dbReference type="PANTHER" id="PTHR11092">
    <property type="entry name" value="SUGAR NUCLEOTIDE EPIMERASE RELATED"/>
    <property type="match status" value="1"/>
</dbReference>
<evidence type="ECO:0000313" key="5">
    <source>
        <dbReference type="Proteomes" id="UP001185069"/>
    </source>
</evidence>
<dbReference type="RefSeq" id="WP_309797624.1">
    <property type="nucleotide sequence ID" value="NZ_BAAAHY010000005.1"/>
</dbReference>
<reference evidence="4 5" key="1">
    <citation type="submission" date="2023-07" db="EMBL/GenBank/DDBJ databases">
        <title>Sequencing the genomes of 1000 actinobacteria strains.</title>
        <authorList>
            <person name="Klenk H.-P."/>
        </authorList>
    </citation>
    <scope>NUCLEOTIDE SEQUENCE [LARGE SCALE GENOMIC DNA]</scope>
    <source>
        <strain evidence="4 5">DSM 14555</strain>
    </source>
</reference>
<name>A0ABU1JAA6_9MICC</name>
<sequence length="309" mass="33860">MNAPVLVLAGASGFIGRYLQRRFDADGWRIRTIDRSGAAAGNSAHWGGTAGISRALEGSDLLVNLAGKSVSCRYNAGNRAEIFRSRTETTAELGRALADCTAPPRDWFNASTGTIYRHAEDHAQTEADGELGSGFSVEVAKAWEAALTQADLPSIRRIPLRMSIVMGPYVPGEGGGVMRPFEVLARTGLGGRMAAGTQKYSWTHVEDVYRAIRFLHDRPEIRGPVNIASPQVVDNRELMRRVRAALRVPFGFPTPAWLLEMGAVLIRTEIELVLKSRWVESEKLNRAGFQWKYPALSGALAAIRDAERQ</sequence>
<dbReference type="InterPro" id="IPR010099">
    <property type="entry name" value="SDR39U1"/>
</dbReference>
<dbReference type="Gene3D" id="3.40.50.720">
    <property type="entry name" value="NAD(P)-binding Rossmann-like Domain"/>
    <property type="match status" value="1"/>
</dbReference>
<dbReference type="EMBL" id="JAVDQF010000001">
    <property type="protein sequence ID" value="MDR6269362.1"/>
    <property type="molecule type" value="Genomic_DNA"/>
</dbReference>
<dbReference type="Pfam" id="PF01370">
    <property type="entry name" value="Epimerase"/>
    <property type="match status" value="1"/>
</dbReference>
<proteinExistence type="inferred from homology"/>
<protein>
    <submittedName>
        <fullName evidence="4">Uncharacterized protein (TIGR01777 family)</fullName>
    </submittedName>
</protein>
<feature type="domain" description="DUF1731" evidence="3">
    <location>
        <begin position="254"/>
        <end position="303"/>
    </location>
</feature>
<dbReference type="Pfam" id="PF08338">
    <property type="entry name" value="DUF1731"/>
    <property type="match status" value="1"/>
</dbReference>
<evidence type="ECO:0000256" key="1">
    <source>
        <dbReference type="ARBA" id="ARBA00009353"/>
    </source>
</evidence>
<dbReference type="InterPro" id="IPR036291">
    <property type="entry name" value="NAD(P)-bd_dom_sf"/>
</dbReference>
<evidence type="ECO:0000259" key="2">
    <source>
        <dbReference type="Pfam" id="PF01370"/>
    </source>
</evidence>
<evidence type="ECO:0000313" key="4">
    <source>
        <dbReference type="EMBL" id="MDR6269362.1"/>
    </source>
</evidence>
<gene>
    <name evidence="4" type="ORF">JOE69_001600</name>
</gene>
<dbReference type="InterPro" id="IPR001509">
    <property type="entry name" value="Epimerase_deHydtase"/>
</dbReference>
<comment type="caution">
    <text evidence="4">The sequence shown here is derived from an EMBL/GenBank/DDBJ whole genome shotgun (WGS) entry which is preliminary data.</text>
</comment>
<accession>A0ABU1JAA6</accession>
<dbReference type="PANTHER" id="PTHR11092:SF0">
    <property type="entry name" value="EPIMERASE FAMILY PROTEIN SDR39U1"/>
    <property type="match status" value="1"/>
</dbReference>
<dbReference type="InterPro" id="IPR013549">
    <property type="entry name" value="DUF1731"/>
</dbReference>
<keyword evidence="5" id="KW-1185">Reference proteome</keyword>
<dbReference type="SUPFAM" id="SSF51735">
    <property type="entry name" value="NAD(P)-binding Rossmann-fold domains"/>
    <property type="match status" value="1"/>
</dbReference>
<comment type="similarity">
    <text evidence="1">Belongs to the NAD(P)-dependent epimerase/dehydratase family. SDR39U1 subfamily.</text>
</comment>
<dbReference type="Proteomes" id="UP001185069">
    <property type="component" value="Unassembled WGS sequence"/>
</dbReference>
<dbReference type="NCBIfam" id="TIGR01777">
    <property type="entry name" value="yfcH"/>
    <property type="match status" value="1"/>
</dbReference>
<evidence type="ECO:0000259" key="3">
    <source>
        <dbReference type="Pfam" id="PF08338"/>
    </source>
</evidence>
<feature type="domain" description="NAD-dependent epimerase/dehydratase" evidence="2">
    <location>
        <begin position="7"/>
        <end position="227"/>
    </location>
</feature>
<organism evidence="4 5">
    <name type="scientific">Arthrobacter russicus</name>
    <dbReference type="NCBI Taxonomy" id="172040"/>
    <lineage>
        <taxon>Bacteria</taxon>
        <taxon>Bacillati</taxon>
        <taxon>Actinomycetota</taxon>
        <taxon>Actinomycetes</taxon>
        <taxon>Micrococcales</taxon>
        <taxon>Micrococcaceae</taxon>
        <taxon>Arthrobacter</taxon>
    </lineage>
</organism>